<dbReference type="RefSeq" id="WP_118910227.1">
    <property type="nucleotide sequence ID" value="NZ_QOCS01000006.1"/>
</dbReference>
<dbReference type="GO" id="GO:0030976">
    <property type="term" value="F:thiamine pyrophosphate binding"/>
    <property type="evidence" value="ECO:0007669"/>
    <property type="project" value="TreeGrafter"/>
</dbReference>
<comment type="caution">
    <text evidence="3">The sequence shown here is derived from an EMBL/GenBank/DDBJ whole genome shotgun (WGS) entry which is preliminary data.</text>
</comment>
<dbReference type="Gene3D" id="3.40.190.10">
    <property type="entry name" value="Periplasmic binding protein-like II"/>
    <property type="match status" value="2"/>
</dbReference>
<keyword evidence="1" id="KW-0732">Signal</keyword>
<evidence type="ECO:0000256" key="1">
    <source>
        <dbReference type="ARBA" id="ARBA00022729"/>
    </source>
</evidence>
<dbReference type="Pfam" id="PF13416">
    <property type="entry name" value="SBP_bac_8"/>
    <property type="match status" value="1"/>
</dbReference>
<dbReference type="AlphaFoldDB" id="A0A3R6XT05"/>
<name>A0A3R6XT05_9LACO</name>
<dbReference type="Proteomes" id="UP000284822">
    <property type="component" value="Unassembled WGS sequence"/>
</dbReference>
<dbReference type="SUPFAM" id="SSF53850">
    <property type="entry name" value="Periplasmic binding protein-like II"/>
    <property type="match status" value="1"/>
</dbReference>
<dbReference type="PANTHER" id="PTHR30006:SF2">
    <property type="entry name" value="ABC TRANSPORTER SUBSTRATE-BINDING PROTEIN"/>
    <property type="match status" value="1"/>
</dbReference>
<dbReference type="GO" id="GO:0030975">
    <property type="term" value="F:thiamine binding"/>
    <property type="evidence" value="ECO:0007669"/>
    <property type="project" value="TreeGrafter"/>
</dbReference>
<dbReference type="PANTHER" id="PTHR30006">
    <property type="entry name" value="THIAMINE-BINDING PERIPLASMIC PROTEIN-RELATED"/>
    <property type="match status" value="1"/>
</dbReference>
<dbReference type="InterPro" id="IPR006059">
    <property type="entry name" value="SBP"/>
</dbReference>
<gene>
    <name evidence="3" type="ORF">DS832_02690</name>
</gene>
<evidence type="ECO:0000256" key="2">
    <source>
        <dbReference type="SAM" id="MobiDB-lite"/>
    </source>
</evidence>
<feature type="region of interest" description="Disordered" evidence="2">
    <location>
        <begin position="292"/>
        <end position="315"/>
    </location>
</feature>
<feature type="compositionally biased region" description="Polar residues" evidence="2">
    <location>
        <begin position="292"/>
        <end position="314"/>
    </location>
</feature>
<evidence type="ECO:0000313" key="3">
    <source>
        <dbReference type="EMBL" id="RHW48238.1"/>
    </source>
</evidence>
<dbReference type="GO" id="GO:0015888">
    <property type="term" value="P:thiamine transport"/>
    <property type="evidence" value="ECO:0007669"/>
    <property type="project" value="TreeGrafter"/>
</dbReference>
<dbReference type="GO" id="GO:0030288">
    <property type="term" value="C:outer membrane-bounded periplasmic space"/>
    <property type="evidence" value="ECO:0007669"/>
    <property type="project" value="TreeGrafter"/>
</dbReference>
<sequence>MKHIKLIITSIVLILLAVFTVATLKTEDKPIVVSTFGLATTQMKKDVLNPFTKQTGVATRTQFGDSAPRLVQVEHKKHSGIDVIELSQSNTQTAADKKILKKLDFSKLHNFKYLTSEQQQLARDTNGIPYTVNSIGIIYNPKTCGQLTEWNQLWNHRFRHRIAIPEITTTFGPAVLYLAGEHAGVPVAKDDGHAAFQSLARLKPNVVKTYTQSSDLTNMFKTGEIDAAIVGDFAVSMIQLSNSNLKYQVPMSRTYANYNTVSILKTSQHEKTAYKYLDFRISNAIQTRVASTTSQNSAPVNSSVHLSSTNSRNKTYGKVAQRARIINYSYVNSHLSEWINHWNKLMN</sequence>
<dbReference type="EMBL" id="QOCS01000006">
    <property type="protein sequence ID" value="RHW48238.1"/>
    <property type="molecule type" value="Genomic_DNA"/>
</dbReference>
<proteinExistence type="predicted"/>
<reference evidence="3 4" key="1">
    <citation type="submission" date="2018-07" db="EMBL/GenBank/DDBJ databases">
        <title>Genome sequences of six Lactobacillus spp. isolated from bumble bee guts.</title>
        <authorList>
            <person name="Motta E.V.S."/>
            <person name="Moran N.A."/>
        </authorList>
    </citation>
    <scope>NUCLEOTIDE SEQUENCE [LARGE SCALE GENOMIC DNA]</scope>
    <source>
        <strain evidence="3 4">LV-8.1</strain>
    </source>
</reference>
<evidence type="ECO:0000313" key="4">
    <source>
        <dbReference type="Proteomes" id="UP000284822"/>
    </source>
</evidence>
<protein>
    <submittedName>
        <fullName evidence="3">ABC transporter substrate-binding protein</fullName>
    </submittedName>
</protein>
<organism evidence="3 4">
    <name type="scientific">Bombilactobacillus bombi</name>
    <dbReference type="NCBI Taxonomy" id="1303590"/>
    <lineage>
        <taxon>Bacteria</taxon>
        <taxon>Bacillati</taxon>
        <taxon>Bacillota</taxon>
        <taxon>Bacilli</taxon>
        <taxon>Lactobacillales</taxon>
        <taxon>Lactobacillaceae</taxon>
        <taxon>Bombilactobacillus</taxon>
    </lineage>
</organism>
<accession>A0A3R6XT05</accession>